<dbReference type="KEGG" id="elux:BTN50_0855"/>
<reference evidence="2" key="1">
    <citation type="submission" date="2017-04" db="EMBL/GenBank/DDBJ databases">
        <title>Genome evolution of the luminous symbionts of deep sea anglerfish.</title>
        <authorList>
            <person name="Hendry T.A."/>
        </authorList>
    </citation>
    <scope>NUCLEOTIDE SEQUENCE [LARGE SCALE GENOMIC DNA]</scope>
</reference>
<dbReference type="Proteomes" id="UP000218160">
    <property type="component" value="Chromosome 1"/>
</dbReference>
<gene>
    <name evidence="1" type="ORF">BTN50_0855</name>
</gene>
<name>A0A291B8Q5_9GAMM</name>
<proteinExistence type="predicted"/>
<protein>
    <submittedName>
        <fullName evidence="1">Mobile element protein</fullName>
    </submittedName>
</protein>
<evidence type="ECO:0000313" key="1">
    <source>
        <dbReference type="EMBL" id="ATF09362.1"/>
    </source>
</evidence>
<keyword evidence="2" id="KW-1185">Reference proteome</keyword>
<accession>A0A291B8Q5</accession>
<dbReference type="EMBL" id="CP020660">
    <property type="protein sequence ID" value="ATF09362.1"/>
    <property type="molecule type" value="Genomic_DNA"/>
</dbReference>
<dbReference type="AlphaFoldDB" id="A0A291B8Q5"/>
<evidence type="ECO:0000313" key="2">
    <source>
        <dbReference type="Proteomes" id="UP000218160"/>
    </source>
</evidence>
<sequence>MRIFNATKRSARFINSAFKLAQLPLSCHHDSCTSKQTKTVNVSFNIKNKEKT</sequence>
<organism evidence="1 2">
    <name type="scientific">Candidatus Enterovibrio altilux</name>
    <dbReference type="NCBI Taxonomy" id="1927128"/>
    <lineage>
        <taxon>Bacteria</taxon>
        <taxon>Pseudomonadati</taxon>
        <taxon>Pseudomonadota</taxon>
        <taxon>Gammaproteobacteria</taxon>
        <taxon>Vibrionales</taxon>
        <taxon>Vibrionaceae</taxon>
        <taxon>Enterovibrio</taxon>
    </lineage>
</organism>